<dbReference type="GO" id="GO:0003700">
    <property type="term" value="F:DNA-binding transcription factor activity"/>
    <property type="evidence" value="ECO:0007669"/>
    <property type="project" value="InterPro"/>
</dbReference>
<dbReference type="Pfam" id="PF00126">
    <property type="entry name" value="HTH_1"/>
    <property type="match status" value="1"/>
</dbReference>
<dbReference type="PROSITE" id="PS50931">
    <property type="entry name" value="HTH_LYSR"/>
    <property type="match status" value="1"/>
</dbReference>
<proteinExistence type="inferred from homology"/>
<dbReference type="InterPro" id="IPR036390">
    <property type="entry name" value="WH_DNA-bd_sf"/>
</dbReference>
<name>A0AAJ2BMM6_9PSED</name>
<keyword evidence="3" id="KW-0238">DNA-binding</keyword>
<evidence type="ECO:0000256" key="1">
    <source>
        <dbReference type="ARBA" id="ARBA00009437"/>
    </source>
</evidence>
<sequence>MRFGRLDLNLLVALDRLLTYRSVTQASDEMHLTQSAMSSALRRLRDYFDDPLLVQVGRQMQLTPKAESLRQPLREILVRIESAITSDLDFDPQTSKREFRIVLSDYTLQVLAPRVLAEAARQQASVRFKWLAQVRDPGAVIDRGDADLIIAPDILLSAEHPSEALYGDDFVALAWAQGRYGQAPLTLERYLEARHVVTIPQVGTSSVVVTGLAKRGLRLEVDVECFSFSALAPLLVGTDRIATVHGALADQALRWLPLVLHPLPFDPPRIVEHVQWHAQLGQDPALRWLRGLLSMAASALHRERPGIDAVNARDA</sequence>
<evidence type="ECO:0000256" key="2">
    <source>
        <dbReference type="ARBA" id="ARBA00023015"/>
    </source>
</evidence>
<dbReference type="Pfam" id="PF03466">
    <property type="entry name" value="LysR_substrate"/>
    <property type="match status" value="1"/>
</dbReference>
<dbReference type="PANTHER" id="PTHR30118:SF6">
    <property type="entry name" value="HTH-TYPE TRANSCRIPTIONAL REGULATOR LEUO"/>
    <property type="match status" value="1"/>
</dbReference>
<dbReference type="SUPFAM" id="SSF53850">
    <property type="entry name" value="Periplasmic binding protein-like II"/>
    <property type="match status" value="1"/>
</dbReference>
<feature type="domain" description="HTH lysR-type" evidence="5">
    <location>
        <begin position="6"/>
        <end position="63"/>
    </location>
</feature>
<dbReference type="InterPro" id="IPR036388">
    <property type="entry name" value="WH-like_DNA-bd_sf"/>
</dbReference>
<dbReference type="InterPro" id="IPR005119">
    <property type="entry name" value="LysR_subst-bd"/>
</dbReference>
<evidence type="ECO:0000313" key="6">
    <source>
        <dbReference type="EMBL" id="MDR6234081.1"/>
    </source>
</evidence>
<dbReference type="InterPro" id="IPR000847">
    <property type="entry name" value="LysR_HTH_N"/>
</dbReference>
<dbReference type="Proteomes" id="UP001268036">
    <property type="component" value="Unassembled WGS sequence"/>
</dbReference>
<evidence type="ECO:0000259" key="5">
    <source>
        <dbReference type="PROSITE" id="PS50931"/>
    </source>
</evidence>
<keyword evidence="4" id="KW-0804">Transcription</keyword>
<evidence type="ECO:0000256" key="4">
    <source>
        <dbReference type="ARBA" id="ARBA00023163"/>
    </source>
</evidence>
<dbReference type="RefSeq" id="WP_309757507.1">
    <property type="nucleotide sequence ID" value="NZ_JAVJAF010000001.1"/>
</dbReference>
<reference evidence="6" key="1">
    <citation type="submission" date="2023-08" db="EMBL/GenBank/DDBJ databases">
        <title>Functional and genomic diversity of the sorghum phyllosphere microbiome.</title>
        <authorList>
            <person name="Shade A."/>
        </authorList>
    </citation>
    <scope>NUCLEOTIDE SEQUENCE</scope>
    <source>
        <strain evidence="6">SORGH_AS_0201</strain>
    </source>
</reference>
<dbReference type="EMBL" id="JAVJAF010000001">
    <property type="protein sequence ID" value="MDR6234081.1"/>
    <property type="molecule type" value="Genomic_DNA"/>
</dbReference>
<evidence type="ECO:0000313" key="7">
    <source>
        <dbReference type="Proteomes" id="UP001268036"/>
    </source>
</evidence>
<gene>
    <name evidence="6" type="ORF">QE440_001822</name>
</gene>
<comment type="similarity">
    <text evidence="1">Belongs to the LysR transcriptional regulatory family.</text>
</comment>
<evidence type="ECO:0000256" key="3">
    <source>
        <dbReference type="ARBA" id="ARBA00023125"/>
    </source>
</evidence>
<dbReference type="Gene3D" id="1.10.10.10">
    <property type="entry name" value="Winged helix-like DNA-binding domain superfamily/Winged helix DNA-binding domain"/>
    <property type="match status" value="1"/>
</dbReference>
<dbReference type="AlphaFoldDB" id="A0AAJ2BMM6"/>
<dbReference type="Gene3D" id="3.40.190.10">
    <property type="entry name" value="Periplasmic binding protein-like II"/>
    <property type="match status" value="2"/>
</dbReference>
<accession>A0AAJ2BMM6</accession>
<organism evidence="6 7">
    <name type="scientific">Pseudomonas oryzihabitans</name>
    <dbReference type="NCBI Taxonomy" id="47885"/>
    <lineage>
        <taxon>Bacteria</taxon>
        <taxon>Pseudomonadati</taxon>
        <taxon>Pseudomonadota</taxon>
        <taxon>Gammaproteobacteria</taxon>
        <taxon>Pseudomonadales</taxon>
        <taxon>Pseudomonadaceae</taxon>
        <taxon>Pseudomonas</taxon>
    </lineage>
</organism>
<dbReference type="GO" id="GO:0003677">
    <property type="term" value="F:DNA binding"/>
    <property type="evidence" value="ECO:0007669"/>
    <property type="project" value="UniProtKB-KW"/>
</dbReference>
<comment type="caution">
    <text evidence="6">The sequence shown here is derived from an EMBL/GenBank/DDBJ whole genome shotgun (WGS) entry which is preliminary data.</text>
</comment>
<protein>
    <submittedName>
        <fullName evidence="6">LysR family nod box-dependent transcriptional activator</fullName>
    </submittedName>
</protein>
<dbReference type="PANTHER" id="PTHR30118">
    <property type="entry name" value="HTH-TYPE TRANSCRIPTIONAL REGULATOR LEUO-RELATED"/>
    <property type="match status" value="1"/>
</dbReference>
<keyword evidence="2" id="KW-0805">Transcription regulation</keyword>
<dbReference type="InterPro" id="IPR050389">
    <property type="entry name" value="LysR-type_TF"/>
</dbReference>
<dbReference type="SUPFAM" id="SSF46785">
    <property type="entry name" value="Winged helix' DNA-binding domain"/>
    <property type="match status" value="1"/>
</dbReference>